<dbReference type="Proteomes" id="UP001152759">
    <property type="component" value="Chromosome 6"/>
</dbReference>
<dbReference type="KEGG" id="btab:109033893"/>
<dbReference type="GO" id="GO:0017148">
    <property type="term" value="P:negative regulation of translation"/>
    <property type="evidence" value="ECO:0007669"/>
    <property type="project" value="InterPro"/>
</dbReference>
<accession>A0A9P0AI29</accession>
<name>A0A9P0AI29_BEMTA</name>
<feature type="chain" id="PRO_5040455513" description="rRNA N-glycosidase" evidence="1">
    <location>
        <begin position="26"/>
        <end position="273"/>
    </location>
</feature>
<dbReference type="PANTHER" id="PTHR33453">
    <property type="match status" value="1"/>
</dbReference>
<dbReference type="InterPro" id="IPR016138">
    <property type="entry name" value="Ribosome_inactivat_prot_sub1"/>
</dbReference>
<evidence type="ECO:0000313" key="2">
    <source>
        <dbReference type="EMBL" id="CAH0391161.1"/>
    </source>
</evidence>
<dbReference type="SUPFAM" id="SSF56371">
    <property type="entry name" value="Ribosome inactivating proteins (RIP)"/>
    <property type="match status" value="1"/>
</dbReference>
<dbReference type="PANTHER" id="PTHR33453:SF34">
    <property type="entry name" value="RIBOSOME-INACTIVATING PROTEIN"/>
    <property type="match status" value="1"/>
</dbReference>
<dbReference type="GO" id="GO:0030598">
    <property type="term" value="F:rRNA N-glycosylase activity"/>
    <property type="evidence" value="ECO:0007669"/>
    <property type="project" value="InterPro"/>
</dbReference>
<dbReference type="InterPro" id="IPR017989">
    <property type="entry name" value="Ribosome_inactivat_1/2"/>
</dbReference>
<organism evidence="2 3">
    <name type="scientific">Bemisia tabaci</name>
    <name type="common">Sweetpotato whitefly</name>
    <name type="synonym">Aleurodes tabaci</name>
    <dbReference type="NCBI Taxonomy" id="7038"/>
    <lineage>
        <taxon>Eukaryota</taxon>
        <taxon>Metazoa</taxon>
        <taxon>Ecdysozoa</taxon>
        <taxon>Arthropoda</taxon>
        <taxon>Hexapoda</taxon>
        <taxon>Insecta</taxon>
        <taxon>Pterygota</taxon>
        <taxon>Neoptera</taxon>
        <taxon>Paraneoptera</taxon>
        <taxon>Hemiptera</taxon>
        <taxon>Sternorrhyncha</taxon>
        <taxon>Aleyrodoidea</taxon>
        <taxon>Aleyrodidae</taxon>
        <taxon>Aleyrodinae</taxon>
        <taxon>Bemisia</taxon>
    </lineage>
</organism>
<dbReference type="InterPro" id="IPR016139">
    <property type="entry name" value="Ribosome_inactivat_prot_sub2"/>
</dbReference>
<sequence length="273" mass="30947">MEAVAWRTLLCWCLVLWWNLRSAEGADRDMDFHVEHFEESIIELRKLVKCSTLEKGGAQFPRLCPKNRLGRDERFVRVKFDFGHNKVVTFAVDASNLYIVGFAVNHEKAYLFTAESSDDKLPTDFFGRGVKSTKDMGPGNYDDIEKAGGARTGVQLGLESLNTAIYQLAGKPDDLRVRANSLLVVIQMVSEAARFGYVEQRVNNWVSSYPDLKTINLENKWGTISEQIQKADAKTGKLLAPFTIFDEQDNRQQIQTLQDIIDKCGDVRMMLAK</sequence>
<proteinExistence type="predicted"/>
<dbReference type="Gene3D" id="4.10.470.10">
    <property type="entry name" value="Ricin (A Subunit), domain 2"/>
    <property type="match status" value="1"/>
</dbReference>
<evidence type="ECO:0000256" key="1">
    <source>
        <dbReference type="SAM" id="SignalP"/>
    </source>
</evidence>
<evidence type="ECO:0000313" key="3">
    <source>
        <dbReference type="Proteomes" id="UP001152759"/>
    </source>
</evidence>
<dbReference type="InterPro" id="IPR001574">
    <property type="entry name" value="Ribosome_inactivat_prot"/>
</dbReference>
<dbReference type="EMBL" id="OU963867">
    <property type="protein sequence ID" value="CAH0391161.1"/>
    <property type="molecule type" value="Genomic_DNA"/>
</dbReference>
<dbReference type="AlphaFoldDB" id="A0A9P0AI29"/>
<gene>
    <name evidence="2" type="ORF">BEMITA_LOCUS9808</name>
</gene>
<dbReference type="InterPro" id="IPR036041">
    <property type="entry name" value="Ribosome-inact_prot_sf"/>
</dbReference>
<evidence type="ECO:0008006" key="4">
    <source>
        <dbReference type="Google" id="ProtNLM"/>
    </source>
</evidence>
<keyword evidence="1" id="KW-0732">Signal</keyword>
<dbReference type="Gene3D" id="3.40.420.10">
    <property type="entry name" value="Ricin (A subunit), domain 1"/>
    <property type="match status" value="1"/>
</dbReference>
<dbReference type="PRINTS" id="PR00396">
    <property type="entry name" value="SHIGARICIN"/>
</dbReference>
<dbReference type="Pfam" id="PF00161">
    <property type="entry name" value="RIP"/>
    <property type="match status" value="1"/>
</dbReference>
<feature type="signal peptide" evidence="1">
    <location>
        <begin position="1"/>
        <end position="25"/>
    </location>
</feature>
<reference evidence="2" key="1">
    <citation type="submission" date="2021-12" db="EMBL/GenBank/DDBJ databases">
        <authorList>
            <person name="King R."/>
        </authorList>
    </citation>
    <scope>NUCLEOTIDE SEQUENCE</scope>
</reference>
<protein>
    <recommendedName>
        <fullName evidence="4">rRNA N-glycosidase</fullName>
    </recommendedName>
</protein>
<keyword evidence="3" id="KW-1185">Reference proteome</keyword>